<sequence>MTQTLAKLPTAKVPSTLVAAPAAQPAANDSTAKLDIEDRRYQLMGLTVLIGVLGVFMIWAAFAPLNSAVVASGRIVVDVKKQVVQHREGGVIQQILVDDGDLVHKGQTLMVLSAAEAQADQGTLYDQLLGYVGLEARLNAELEGIKLSFPAEITANTSNPERAAEIIKDETQQFKVRQSASVSEQTILKQRLAQTREQIQGVNQQIVAEKALEASYAKEAKELRSLFEKQLISNLQLNETDRKRLATSARVAELSSKATELKVQASQVEEQLLLQQNEQNKAIAAQLSDTRLRLTDVRNRLGAAEDRLQRTEVVAPESGTVVNMNYHTVGGVVQQGSPILEIVPRIDSFQIEANVGPSDIDQVQAGQAVDIRFPAFASSSFLKVTPGEVKLVSADTVQDEQTGEMAYKARIAITPEGVVQLEKNGLQLMQGMPAEASIKTGERTFLDYLLKPISNMFNHAFNEE</sequence>
<dbReference type="RefSeq" id="WP_236498763.1">
    <property type="nucleotide sequence ID" value="NZ_CP091244.1"/>
</dbReference>
<feature type="transmembrane region" description="Helical" evidence="9">
    <location>
        <begin position="43"/>
        <end position="62"/>
    </location>
</feature>
<keyword evidence="8 9" id="KW-0472">Membrane</keyword>
<dbReference type="EMBL" id="CP091244">
    <property type="protein sequence ID" value="UJS24337.1"/>
    <property type="molecule type" value="Genomic_DNA"/>
</dbReference>
<dbReference type="InterPro" id="IPR050739">
    <property type="entry name" value="MFP"/>
</dbReference>
<evidence type="ECO:0000256" key="1">
    <source>
        <dbReference type="ARBA" id="ARBA00004377"/>
    </source>
</evidence>
<dbReference type="InterPro" id="IPR010129">
    <property type="entry name" value="T1SS_HlyD"/>
</dbReference>
<keyword evidence="3 9" id="KW-0813">Transport</keyword>
<evidence type="ECO:0000256" key="5">
    <source>
        <dbReference type="ARBA" id="ARBA00022519"/>
    </source>
</evidence>
<dbReference type="NCBIfam" id="TIGR01843">
    <property type="entry name" value="type_I_hlyD"/>
    <property type="match status" value="1"/>
</dbReference>
<evidence type="ECO:0000256" key="4">
    <source>
        <dbReference type="ARBA" id="ARBA00022475"/>
    </source>
</evidence>
<feature type="domain" description="AprE-like long alpha-helical hairpin" evidence="11">
    <location>
        <begin position="117"/>
        <end position="307"/>
    </location>
</feature>
<evidence type="ECO:0000256" key="7">
    <source>
        <dbReference type="ARBA" id="ARBA00022989"/>
    </source>
</evidence>
<evidence type="ECO:0000256" key="2">
    <source>
        <dbReference type="ARBA" id="ARBA00009477"/>
    </source>
</evidence>
<feature type="coiled-coil region" evidence="10">
    <location>
        <begin position="251"/>
        <end position="278"/>
    </location>
</feature>
<keyword evidence="6 9" id="KW-0812">Transmembrane</keyword>
<feature type="domain" description="AprE-like beta-barrel" evidence="12">
    <location>
        <begin position="351"/>
        <end position="441"/>
    </location>
</feature>
<dbReference type="PANTHER" id="PTHR30386">
    <property type="entry name" value="MEMBRANE FUSION SUBUNIT OF EMRAB-TOLC MULTIDRUG EFFLUX PUMP"/>
    <property type="match status" value="1"/>
</dbReference>
<evidence type="ECO:0000259" key="12">
    <source>
        <dbReference type="Pfam" id="PF26002"/>
    </source>
</evidence>
<protein>
    <recommendedName>
        <fullName evidence="9">Membrane fusion protein (MFP) family protein</fullName>
    </recommendedName>
</protein>
<evidence type="ECO:0000256" key="6">
    <source>
        <dbReference type="ARBA" id="ARBA00022692"/>
    </source>
</evidence>
<evidence type="ECO:0000313" key="14">
    <source>
        <dbReference type="Proteomes" id="UP001054801"/>
    </source>
</evidence>
<dbReference type="Proteomes" id="UP001054801">
    <property type="component" value="Chromosome"/>
</dbReference>
<dbReference type="InterPro" id="IPR006144">
    <property type="entry name" value="Secretion_HlyD_CS"/>
</dbReference>
<proteinExistence type="inferred from homology"/>
<organism evidence="13 14">
    <name type="scientific">Thiothrix winogradskyi</name>
    <dbReference type="NCBI Taxonomy" id="96472"/>
    <lineage>
        <taxon>Bacteria</taxon>
        <taxon>Pseudomonadati</taxon>
        <taxon>Pseudomonadota</taxon>
        <taxon>Gammaproteobacteria</taxon>
        <taxon>Thiotrichales</taxon>
        <taxon>Thiotrichaceae</taxon>
        <taxon>Thiothrix</taxon>
    </lineage>
</organism>
<keyword evidence="5 9" id="KW-0997">Cell inner membrane</keyword>
<keyword evidence="7 9" id="KW-1133">Transmembrane helix</keyword>
<dbReference type="Pfam" id="PF26002">
    <property type="entry name" value="Beta-barrel_AprE"/>
    <property type="match status" value="1"/>
</dbReference>
<name>A0ABY3SXT3_9GAMM</name>
<dbReference type="PANTHER" id="PTHR30386:SF17">
    <property type="entry name" value="ALKALINE PROTEASE SECRETION PROTEIN APRE"/>
    <property type="match status" value="1"/>
</dbReference>
<evidence type="ECO:0000313" key="13">
    <source>
        <dbReference type="EMBL" id="UJS24337.1"/>
    </source>
</evidence>
<dbReference type="Pfam" id="PF25994">
    <property type="entry name" value="HH_AprE"/>
    <property type="match status" value="1"/>
</dbReference>
<dbReference type="PROSITE" id="PS00543">
    <property type="entry name" value="HLYD_FAMILY"/>
    <property type="match status" value="1"/>
</dbReference>
<evidence type="ECO:0000259" key="11">
    <source>
        <dbReference type="Pfam" id="PF25994"/>
    </source>
</evidence>
<dbReference type="PRINTS" id="PR01490">
    <property type="entry name" value="RTXTOXIND"/>
</dbReference>
<comment type="similarity">
    <text evidence="2 9">Belongs to the membrane fusion protein (MFP) (TC 8.A.1) family.</text>
</comment>
<dbReference type="Gene3D" id="2.40.30.170">
    <property type="match status" value="1"/>
</dbReference>
<evidence type="ECO:0000256" key="3">
    <source>
        <dbReference type="ARBA" id="ARBA00022448"/>
    </source>
</evidence>
<keyword evidence="10" id="KW-0175">Coiled coil</keyword>
<evidence type="ECO:0000256" key="8">
    <source>
        <dbReference type="ARBA" id="ARBA00023136"/>
    </source>
</evidence>
<dbReference type="InterPro" id="IPR058982">
    <property type="entry name" value="Beta-barrel_AprE"/>
</dbReference>
<evidence type="ECO:0000256" key="10">
    <source>
        <dbReference type="SAM" id="Coils"/>
    </source>
</evidence>
<keyword evidence="4 9" id="KW-1003">Cell membrane</keyword>
<accession>A0ABY3SXT3</accession>
<comment type="subcellular location">
    <subcellularLocation>
        <location evidence="1 9">Cell inner membrane</location>
        <topology evidence="1 9">Single-pass membrane protein</topology>
    </subcellularLocation>
</comment>
<reference evidence="13" key="1">
    <citation type="journal article" date="2022" name="Microorganisms">
        <title>Two New Species of Filamentous Sulfur Bacteria of the Genus Thiothrix, Thiothrix winogradskyi sp. nov. and 'Candidatus Thiothrix sulfatifontis' sp. nov.</title>
        <authorList>
            <person name="Ravin N.V."/>
            <person name="Rossetti S."/>
            <person name="Beletsky A.V."/>
            <person name="Kadnikov V.V."/>
            <person name="Rudenko T.S."/>
            <person name="Smolyakov D.D."/>
            <person name="Moskvitina M.I."/>
            <person name="Gureeva M.V."/>
            <person name="Mardanov A.V."/>
            <person name="Grabovich M.Y."/>
        </authorList>
    </citation>
    <scope>NUCLEOTIDE SEQUENCE</scope>
    <source>
        <strain evidence="13">CT3</strain>
    </source>
</reference>
<evidence type="ECO:0000256" key="9">
    <source>
        <dbReference type="RuleBase" id="RU365093"/>
    </source>
</evidence>
<gene>
    <name evidence="13" type="ORF">L2Y54_20775</name>
</gene>
<dbReference type="InterPro" id="IPR058781">
    <property type="entry name" value="HH_AprE-like"/>
</dbReference>
<keyword evidence="14" id="KW-1185">Reference proteome</keyword>